<evidence type="ECO:0000256" key="1">
    <source>
        <dbReference type="SAM" id="SignalP"/>
    </source>
</evidence>
<sequence>MKRLIYLCILLMCSISISAQSADKLYDEGKKLYDQEQYKEAVPKLQAAADKGHKKAQYRLGRCYDKGYGVKENDQKAFELYQKSAKQDYAKAMFQLGKCYMKGKGVTANQEEARKWIKRAIGDEKHGDEILKDLRKAKADGEEATRILTLIGKNK</sequence>
<gene>
    <name evidence="2" type="ORF">SAMN04487900_10696</name>
</gene>
<proteinExistence type="predicted"/>
<accession>A0A1H0FTV4</accession>
<dbReference type="PANTHER" id="PTHR45088">
    <property type="entry name" value="OSJNBA0022H21.17 PROTEIN"/>
    <property type="match status" value="1"/>
</dbReference>
<dbReference type="Gene3D" id="1.25.40.10">
    <property type="entry name" value="Tetratricopeptide repeat domain"/>
    <property type="match status" value="1"/>
</dbReference>
<evidence type="ECO:0000313" key="2">
    <source>
        <dbReference type="EMBL" id="SDN98077.1"/>
    </source>
</evidence>
<name>A0A1H0FTV4_9BACT</name>
<dbReference type="AlphaFoldDB" id="A0A1H0FTV4"/>
<protein>
    <submittedName>
        <fullName evidence="2">Sel1 repeat-containing protein</fullName>
    </submittedName>
</protein>
<feature type="chain" id="PRO_5011501451" evidence="1">
    <location>
        <begin position="22"/>
        <end position="155"/>
    </location>
</feature>
<dbReference type="InterPro" id="IPR011990">
    <property type="entry name" value="TPR-like_helical_dom_sf"/>
</dbReference>
<dbReference type="Proteomes" id="UP000199134">
    <property type="component" value="Unassembled WGS sequence"/>
</dbReference>
<keyword evidence="1" id="KW-0732">Signal</keyword>
<reference evidence="3" key="1">
    <citation type="submission" date="2016-10" db="EMBL/GenBank/DDBJ databases">
        <authorList>
            <person name="de Groot N.N."/>
        </authorList>
    </citation>
    <scope>NUCLEOTIDE SEQUENCE [LARGE SCALE GENOMIC DNA]</scope>
    <source>
        <strain evidence="3">BP1-145</strain>
    </source>
</reference>
<feature type="signal peptide" evidence="1">
    <location>
        <begin position="1"/>
        <end position="21"/>
    </location>
</feature>
<dbReference type="InterPro" id="IPR006597">
    <property type="entry name" value="Sel1-like"/>
</dbReference>
<dbReference type="SMART" id="SM00671">
    <property type="entry name" value="SEL1"/>
    <property type="match status" value="2"/>
</dbReference>
<evidence type="ECO:0000313" key="3">
    <source>
        <dbReference type="Proteomes" id="UP000199134"/>
    </source>
</evidence>
<dbReference type="Pfam" id="PF08238">
    <property type="entry name" value="Sel1"/>
    <property type="match status" value="2"/>
</dbReference>
<dbReference type="OrthoDB" id="1045962at2"/>
<dbReference type="EMBL" id="FNIW01000006">
    <property type="protein sequence ID" value="SDN98077.1"/>
    <property type="molecule type" value="Genomic_DNA"/>
</dbReference>
<dbReference type="RefSeq" id="WP_091852907.1">
    <property type="nucleotide sequence ID" value="NZ_FNIW01000006.1"/>
</dbReference>
<comment type="caution">
    <text evidence="2">The sequence shown here is derived from an EMBL/GenBank/DDBJ whole genome shotgun (WGS) entry which is preliminary data.</text>
</comment>
<organism evidence="2 3">
    <name type="scientific">Prevotella communis</name>
    <dbReference type="NCBI Taxonomy" id="2913614"/>
    <lineage>
        <taxon>Bacteria</taxon>
        <taxon>Pseudomonadati</taxon>
        <taxon>Bacteroidota</taxon>
        <taxon>Bacteroidia</taxon>
        <taxon>Bacteroidales</taxon>
        <taxon>Prevotellaceae</taxon>
        <taxon>Prevotella</taxon>
    </lineage>
</organism>
<dbReference type="PANTHER" id="PTHR45088:SF1">
    <property type="entry name" value="OS04G0476000 PROTEIN"/>
    <property type="match status" value="1"/>
</dbReference>
<dbReference type="InterPro" id="IPR053301">
    <property type="entry name" value="F-box_motif"/>
</dbReference>
<dbReference type="SUPFAM" id="SSF81901">
    <property type="entry name" value="HCP-like"/>
    <property type="match status" value="1"/>
</dbReference>